<keyword evidence="2" id="KW-1185">Reference proteome</keyword>
<evidence type="ECO:0000313" key="1">
    <source>
        <dbReference type="EMBL" id="PPR01685.1"/>
    </source>
</evidence>
<name>A0A409YFC6_9AGAR</name>
<dbReference type="EMBL" id="NHTK01001223">
    <property type="protein sequence ID" value="PPR01685.1"/>
    <property type="molecule type" value="Genomic_DNA"/>
</dbReference>
<sequence>MRVTAPRLVRLLPRAKLNVSDAKIIGRPIPQTQDRLRPTTIDLLLKQKETAGENWPANLRLEPQLKKAVFKNVQPELRSAMKKLTKER</sequence>
<dbReference type="OrthoDB" id="3237970at2759"/>
<dbReference type="Proteomes" id="UP000284842">
    <property type="component" value="Unassembled WGS sequence"/>
</dbReference>
<proteinExistence type="predicted"/>
<reference evidence="1 2" key="1">
    <citation type="journal article" date="2018" name="Evol. Lett.">
        <title>Horizontal gene cluster transfer increased hallucinogenic mushroom diversity.</title>
        <authorList>
            <person name="Reynolds H.T."/>
            <person name="Vijayakumar V."/>
            <person name="Gluck-Thaler E."/>
            <person name="Korotkin H.B."/>
            <person name="Matheny P.B."/>
            <person name="Slot J.C."/>
        </authorList>
    </citation>
    <scope>NUCLEOTIDE SEQUENCE [LARGE SCALE GENOMIC DNA]</scope>
    <source>
        <strain evidence="1 2">2629</strain>
    </source>
</reference>
<protein>
    <submittedName>
        <fullName evidence="1">Uncharacterized protein</fullName>
    </submittedName>
</protein>
<gene>
    <name evidence="1" type="ORF">CVT24_001513</name>
</gene>
<evidence type="ECO:0000313" key="2">
    <source>
        <dbReference type="Proteomes" id="UP000284842"/>
    </source>
</evidence>
<dbReference type="InParanoid" id="A0A409YFC6"/>
<dbReference type="AlphaFoldDB" id="A0A409YFC6"/>
<accession>A0A409YFC6</accession>
<comment type="caution">
    <text evidence="1">The sequence shown here is derived from an EMBL/GenBank/DDBJ whole genome shotgun (WGS) entry which is preliminary data.</text>
</comment>
<organism evidence="1 2">
    <name type="scientific">Panaeolus cyanescens</name>
    <dbReference type="NCBI Taxonomy" id="181874"/>
    <lineage>
        <taxon>Eukaryota</taxon>
        <taxon>Fungi</taxon>
        <taxon>Dikarya</taxon>
        <taxon>Basidiomycota</taxon>
        <taxon>Agaricomycotina</taxon>
        <taxon>Agaricomycetes</taxon>
        <taxon>Agaricomycetidae</taxon>
        <taxon>Agaricales</taxon>
        <taxon>Agaricineae</taxon>
        <taxon>Galeropsidaceae</taxon>
        <taxon>Panaeolus</taxon>
    </lineage>
</organism>